<dbReference type="InterPro" id="IPR013189">
    <property type="entry name" value="Glyco_hydro_32_C"/>
</dbReference>
<feature type="domain" description="Glycosyl hydrolase family 32 C-terminal" evidence="6">
    <location>
        <begin position="398"/>
        <end position="505"/>
    </location>
</feature>
<keyword evidence="8" id="KW-1185">Reference proteome</keyword>
<dbReference type="SUPFAM" id="SSF75005">
    <property type="entry name" value="Arabinanase/levansucrase/invertase"/>
    <property type="match status" value="1"/>
</dbReference>
<comment type="similarity">
    <text evidence="1 4">Belongs to the glycosyl hydrolase 32 family.</text>
</comment>
<evidence type="ECO:0000256" key="4">
    <source>
        <dbReference type="RuleBase" id="RU362110"/>
    </source>
</evidence>
<dbReference type="InterPro" id="IPR018053">
    <property type="entry name" value="Glyco_hydro_32_AS"/>
</dbReference>
<proteinExistence type="inferred from homology"/>
<evidence type="ECO:0000256" key="3">
    <source>
        <dbReference type="ARBA" id="ARBA00023295"/>
    </source>
</evidence>
<evidence type="ECO:0000259" key="5">
    <source>
        <dbReference type="Pfam" id="PF00251"/>
    </source>
</evidence>
<sequence length="513" mass="58850">MRHFLIYTLALFTFVSCKYSDDKNTERSSVQDATSYTLEQYRPRFHFTPKAHWMNDPNGLVYSHGTYHLFYQYYPDSTVWGPMHWGHAVSKDMLHWKPRPIALKPDSLGYIFSGSAVIDKQNTSGFGANAMIAIFTYHDPVKEKQGAIDTQTQGIAYSLDKGETWTKYKHNPVIKNPGITDFRDPKVFWNDETNSWQMALVAKDHVEFYESANLKDWKKLSDFRFPDDPPLGVWECPDLFKMRVGDTDEEKWVLIVSHGGNSAPNGGSGTRYFVGDYNGKTFTTDQKQSQWIDYGTDNYAGVTYNNVPNNERLFIGWMSNWEYAQTTPTTTWRSAMTLPRSLSLIKSNNRYILKSQLLDTFKSIIKPVEEGSISGHLPYDFTYEKLQESFISFHAEIKDSLQIQFSNSKGEHYTISYHKDSGVLSADRSQSGLVDFNPNYKNFSFQTIPVGVRDSLSFKIVLDASSIELFINDGVYALTNQIFPTEPYTAFQINSDVTISNFEIKQVENVFDL</sequence>
<dbReference type="PANTHER" id="PTHR42800:SF1">
    <property type="entry name" value="EXOINULINASE INUD (AFU_ORTHOLOGUE AFUA_5G00480)"/>
    <property type="match status" value="1"/>
</dbReference>
<dbReference type="InterPro" id="IPR013320">
    <property type="entry name" value="ConA-like_dom_sf"/>
</dbReference>
<evidence type="ECO:0000313" key="7">
    <source>
        <dbReference type="EMBL" id="MFH6772011.1"/>
    </source>
</evidence>
<evidence type="ECO:0000256" key="1">
    <source>
        <dbReference type="ARBA" id="ARBA00009902"/>
    </source>
</evidence>
<evidence type="ECO:0000313" key="8">
    <source>
        <dbReference type="Proteomes" id="UP001610100"/>
    </source>
</evidence>
<dbReference type="RefSeq" id="WP_344741256.1">
    <property type="nucleotide sequence ID" value="NZ_BAABAY010000002.1"/>
</dbReference>
<feature type="domain" description="Glycosyl hydrolase family 32 N-terminal" evidence="5">
    <location>
        <begin position="46"/>
        <end position="351"/>
    </location>
</feature>
<name>A0ABW7MYW8_9FLAO</name>
<dbReference type="Pfam" id="PF08244">
    <property type="entry name" value="Glyco_hydro_32C"/>
    <property type="match status" value="1"/>
</dbReference>
<dbReference type="PROSITE" id="PS51257">
    <property type="entry name" value="PROKAR_LIPOPROTEIN"/>
    <property type="match status" value="1"/>
</dbReference>
<dbReference type="Pfam" id="PF00251">
    <property type="entry name" value="Glyco_hydro_32N"/>
    <property type="match status" value="1"/>
</dbReference>
<evidence type="ECO:0000259" key="6">
    <source>
        <dbReference type="Pfam" id="PF08244"/>
    </source>
</evidence>
<dbReference type="Proteomes" id="UP001610100">
    <property type="component" value="Unassembled WGS sequence"/>
</dbReference>
<dbReference type="SMART" id="SM00640">
    <property type="entry name" value="Glyco_32"/>
    <property type="match status" value="1"/>
</dbReference>
<organism evidence="7 8">
    <name type="scientific">Gaetbulibacter aestuarii</name>
    <dbReference type="NCBI Taxonomy" id="1502358"/>
    <lineage>
        <taxon>Bacteria</taxon>
        <taxon>Pseudomonadati</taxon>
        <taxon>Bacteroidota</taxon>
        <taxon>Flavobacteriia</taxon>
        <taxon>Flavobacteriales</taxon>
        <taxon>Flavobacteriaceae</taxon>
        <taxon>Gaetbulibacter</taxon>
    </lineage>
</organism>
<dbReference type="InterPro" id="IPR013148">
    <property type="entry name" value="Glyco_hydro_32_N"/>
</dbReference>
<dbReference type="SUPFAM" id="SSF49899">
    <property type="entry name" value="Concanavalin A-like lectins/glucanases"/>
    <property type="match status" value="1"/>
</dbReference>
<dbReference type="EMBL" id="JBAWKB010000002">
    <property type="protein sequence ID" value="MFH6772011.1"/>
    <property type="molecule type" value="Genomic_DNA"/>
</dbReference>
<dbReference type="InterPro" id="IPR001362">
    <property type="entry name" value="Glyco_hydro_32"/>
</dbReference>
<dbReference type="Gene3D" id="2.115.10.20">
    <property type="entry name" value="Glycosyl hydrolase domain, family 43"/>
    <property type="match status" value="1"/>
</dbReference>
<reference evidence="7 8" key="1">
    <citation type="submission" date="2024-02" db="EMBL/GenBank/DDBJ databases">
        <title>A Gaetbulibacter species isolated from tidal flats and genomic insights of their niches.</title>
        <authorList>
            <person name="Ye Y."/>
        </authorList>
    </citation>
    <scope>NUCLEOTIDE SEQUENCE [LARGE SCALE GENOMIC DNA]</scope>
    <source>
        <strain evidence="7 8">KYW382</strain>
    </source>
</reference>
<dbReference type="GO" id="GO:0016787">
    <property type="term" value="F:hydrolase activity"/>
    <property type="evidence" value="ECO:0007669"/>
    <property type="project" value="UniProtKB-KW"/>
</dbReference>
<dbReference type="CDD" id="cd18622">
    <property type="entry name" value="GH32_Inu-like"/>
    <property type="match status" value="1"/>
</dbReference>
<protein>
    <submittedName>
        <fullName evidence="7">Glycoside hydrolase family 32 protein</fullName>
    </submittedName>
</protein>
<gene>
    <name evidence="7" type="ORF">V8G58_08705</name>
</gene>
<dbReference type="InterPro" id="IPR023296">
    <property type="entry name" value="Glyco_hydro_beta-prop_sf"/>
</dbReference>
<evidence type="ECO:0000256" key="2">
    <source>
        <dbReference type="ARBA" id="ARBA00022801"/>
    </source>
</evidence>
<dbReference type="PANTHER" id="PTHR42800">
    <property type="entry name" value="EXOINULINASE INUD (AFU_ORTHOLOGUE AFUA_5G00480)"/>
    <property type="match status" value="1"/>
</dbReference>
<accession>A0ABW7MYW8</accession>
<keyword evidence="2 4" id="KW-0378">Hydrolase</keyword>
<keyword evidence="3 4" id="KW-0326">Glycosidase</keyword>
<dbReference type="Gene3D" id="2.60.120.560">
    <property type="entry name" value="Exo-inulinase, domain 1"/>
    <property type="match status" value="1"/>
</dbReference>
<comment type="caution">
    <text evidence="7">The sequence shown here is derived from an EMBL/GenBank/DDBJ whole genome shotgun (WGS) entry which is preliminary data.</text>
</comment>
<dbReference type="PROSITE" id="PS00609">
    <property type="entry name" value="GLYCOSYL_HYDROL_F32"/>
    <property type="match status" value="1"/>
</dbReference>